<dbReference type="InterPro" id="IPR011042">
    <property type="entry name" value="6-blade_b-propeller_TolB-like"/>
</dbReference>
<feature type="signal peptide" evidence="5">
    <location>
        <begin position="1"/>
        <end position="22"/>
    </location>
</feature>
<dbReference type="SUPFAM" id="SSF49464">
    <property type="entry name" value="Carboxypeptidase regulatory domain-like"/>
    <property type="match status" value="1"/>
</dbReference>
<dbReference type="RefSeq" id="WP_169522526.1">
    <property type="nucleotide sequence ID" value="NZ_JAAMPT010000190.1"/>
</dbReference>
<comment type="caution">
    <text evidence="7">The sequence shown here is derived from an EMBL/GenBank/DDBJ whole genome shotgun (WGS) entry which is preliminary data.</text>
</comment>
<keyword evidence="2 4" id="KW-0472">Membrane</keyword>
<dbReference type="InterPro" id="IPR006665">
    <property type="entry name" value="OmpA-like"/>
</dbReference>
<dbReference type="PRINTS" id="PR01021">
    <property type="entry name" value="OMPADOMAIN"/>
</dbReference>
<proteinExistence type="predicted"/>
<name>A0ABX1QRM6_9FLAO</name>
<dbReference type="Pfam" id="PF13620">
    <property type="entry name" value="CarboxypepD_reg"/>
    <property type="match status" value="1"/>
</dbReference>
<dbReference type="EMBL" id="JAAMPT010000190">
    <property type="protein sequence ID" value="NMH23973.1"/>
    <property type="molecule type" value="Genomic_DNA"/>
</dbReference>
<dbReference type="Gene3D" id="1.25.40.10">
    <property type="entry name" value="Tetratricopeptide repeat domain"/>
    <property type="match status" value="1"/>
</dbReference>
<organism evidence="7 8">
    <name type="scientific">Flavobacterium solisilvae</name>
    <dbReference type="NCBI Taxonomy" id="1852019"/>
    <lineage>
        <taxon>Bacteria</taxon>
        <taxon>Pseudomonadati</taxon>
        <taxon>Bacteroidota</taxon>
        <taxon>Flavobacteriia</taxon>
        <taxon>Flavobacteriales</taxon>
        <taxon>Flavobacteriaceae</taxon>
        <taxon>Flavobacterium</taxon>
    </lineage>
</organism>
<evidence type="ECO:0000256" key="1">
    <source>
        <dbReference type="ARBA" id="ARBA00004442"/>
    </source>
</evidence>
<dbReference type="InterPro" id="IPR008969">
    <property type="entry name" value="CarboxyPept-like_regulatory"/>
</dbReference>
<feature type="chain" id="PRO_5046050281" evidence="5">
    <location>
        <begin position="23"/>
        <end position="651"/>
    </location>
</feature>
<dbReference type="Proteomes" id="UP000767947">
    <property type="component" value="Unassembled WGS sequence"/>
</dbReference>
<sequence>MKKIIYISILLLGGLTISNAQKTQVKRADKEYNNLNYIDAIETYKKVANKGYKSVDMLEKLGNSYYFNAEYVDAAKWYAELFALKPEATDAEYYYRYSQSLKSVGDYKKAREYMDKFNKANGADDRAKLFVSEKNYLQVIEENSGRFTIENAGDLNSELSDYGTTIYNGEMIFASTRKAGKIAPRTQGWNDQPFSALYSSKADEDGKQQSAKFFSDKLDSKFNEATPVFTKDGNTIYFTRNNYLKKRGFDDERITLLKIYRATQKDGKWTDITELPFNSNDYNVAHPALSSDEKWLYFASDMPGTLGDADIWKVAINADGTFGTPINLGSKVNTEGRESFPFVTSENELYYASTGKQGLGGMDVFVSKITGNSYDEAINVGKPINTPMDDFAFYFDPTTRTGFLSSNREGGQGYDDIYKFTEIKKLACEHLLAGTVTDVETGKILADAKVSLFDQNSKLIATTVSDKNGKYSFGKEYVKCDTSYRVRAEKEKYSTEEKYIKTPKSTGETMVDIALKQTKVEIEEGMDLAKTLNIPIIYFDLDKSNIRPDAAIEIAKILQVMQDYPTMKIDIRSHTDCRQTYEYNMRLSDRRAKSTRHWLINKGISASRLTAKGYGETQLVNNCPCEPTNKSDCSEAEHQLNRRSEFIVVSK</sequence>
<evidence type="ECO:0000313" key="7">
    <source>
        <dbReference type="EMBL" id="NMH23973.1"/>
    </source>
</evidence>
<dbReference type="SUPFAM" id="SSF103088">
    <property type="entry name" value="OmpA-like"/>
    <property type="match status" value="1"/>
</dbReference>
<comment type="subcellular location">
    <subcellularLocation>
        <location evidence="1">Cell outer membrane</location>
    </subcellularLocation>
</comment>
<dbReference type="InterPro" id="IPR011659">
    <property type="entry name" value="WD40"/>
</dbReference>
<dbReference type="Pfam" id="PF00691">
    <property type="entry name" value="OmpA"/>
    <property type="match status" value="1"/>
</dbReference>
<dbReference type="CDD" id="cd07185">
    <property type="entry name" value="OmpA_C-like"/>
    <property type="match status" value="1"/>
</dbReference>
<feature type="domain" description="OmpA-like" evidence="6">
    <location>
        <begin position="526"/>
        <end position="651"/>
    </location>
</feature>
<evidence type="ECO:0000256" key="4">
    <source>
        <dbReference type="PROSITE-ProRule" id="PRU00473"/>
    </source>
</evidence>
<evidence type="ECO:0000313" key="8">
    <source>
        <dbReference type="Proteomes" id="UP000767947"/>
    </source>
</evidence>
<dbReference type="InterPro" id="IPR011990">
    <property type="entry name" value="TPR-like_helical_dom_sf"/>
</dbReference>
<evidence type="ECO:0000259" key="6">
    <source>
        <dbReference type="PROSITE" id="PS51123"/>
    </source>
</evidence>
<dbReference type="InterPro" id="IPR036737">
    <property type="entry name" value="OmpA-like_sf"/>
</dbReference>
<keyword evidence="5" id="KW-0732">Signal</keyword>
<keyword evidence="8" id="KW-1185">Reference proteome</keyword>
<dbReference type="PANTHER" id="PTHR30329">
    <property type="entry name" value="STATOR ELEMENT OF FLAGELLAR MOTOR COMPLEX"/>
    <property type="match status" value="1"/>
</dbReference>
<protein>
    <submittedName>
        <fullName evidence="7">OmpA family protein</fullName>
    </submittedName>
</protein>
<dbReference type="InterPro" id="IPR006664">
    <property type="entry name" value="OMP_bac"/>
</dbReference>
<accession>A0ABX1QRM6</accession>
<dbReference type="PROSITE" id="PS51123">
    <property type="entry name" value="OMPA_2"/>
    <property type="match status" value="1"/>
</dbReference>
<dbReference type="Gene3D" id="2.60.40.1120">
    <property type="entry name" value="Carboxypeptidase-like, regulatory domain"/>
    <property type="match status" value="1"/>
</dbReference>
<keyword evidence="3" id="KW-0998">Cell outer membrane</keyword>
<dbReference type="SUPFAM" id="SSF82171">
    <property type="entry name" value="DPP6 N-terminal domain-like"/>
    <property type="match status" value="1"/>
</dbReference>
<dbReference type="Gene3D" id="3.30.1330.60">
    <property type="entry name" value="OmpA-like domain"/>
    <property type="match status" value="1"/>
</dbReference>
<dbReference type="PANTHER" id="PTHR30329:SF21">
    <property type="entry name" value="LIPOPROTEIN YIAD-RELATED"/>
    <property type="match status" value="1"/>
</dbReference>
<reference evidence="7 8" key="1">
    <citation type="submission" date="2020-02" db="EMBL/GenBank/DDBJ databases">
        <title>Flavobacterium sp. genome.</title>
        <authorList>
            <person name="Jung H.S."/>
            <person name="Baek J.H."/>
            <person name="Jeon C.O."/>
        </authorList>
    </citation>
    <scope>NUCLEOTIDE SEQUENCE [LARGE SCALE GENOMIC DNA]</scope>
    <source>
        <strain evidence="7 8">SE-s27</strain>
    </source>
</reference>
<dbReference type="SUPFAM" id="SSF48452">
    <property type="entry name" value="TPR-like"/>
    <property type="match status" value="1"/>
</dbReference>
<dbReference type="Pfam" id="PF07676">
    <property type="entry name" value="PD40"/>
    <property type="match status" value="2"/>
</dbReference>
<gene>
    <name evidence="7" type="ORF">G6042_01675</name>
</gene>
<evidence type="ECO:0000256" key="3">
    <source>
        <dbReference type="ARBA" id="ARBA00023237"/>
    </source>
</evidence>
<evidence type="ECO:0000256" key="5">
    <source>
        <dbReference type="SAM" id="SignalP"/>
    </source>
</evidence>
<dbReference type="InterPro" id="IPR050330">
    <property type="entry name" value="Bact_OuterMem_StrucFunc"/>
</dbReference>
<dbReference type="Gene3D" id="2.120.10.30">
    <property type="entry name" value="TolB, C-terminal domain"/>
    <property type="match status" value="1"/>
</dbReference>
<evidence type="ECO:0000256" key="2">
    <source>
        <dbReference type="ARBA" id="ARBA00023136"/>
    </source>
</evidence>